<feature type="domain" description="Elp3/MiaA/NifB-like radical SAM core" evidence="4">
    <location>
        <begin position="66"/>
        <end position="291"/>
    </location>
</feature>
<evidence type="ECO:0000256" key="2">
    <source>
        <dbReference type="ARBA" id="ARBA00023004"/>
    </source>
</evidence>
<dbReference type="InterPro" id="IPR058240">
    <property type="entry name" value="rSAM_sf"/>
</dbReference>
<evidence type="ECO:0000313" key="7">
    <source>
        <dbReference type="Proteomes" id="UP000031594"/>
    </source>
</evidence>
<dbReference type="SUPFAM" id="SSF102114">
    <property type="entry name" value="Radical SAM enzymes"/>
    <property type="match status" value="1"/>
</dbReference>
<sequence length="354" mass="40054">MEDTPLKIERGWHGRAALSNPSNRFDSLKLVWEEEYTVGRKVQKTLFYEDPTSEILSYNQSPDLGFEISLNPYRGCEHGCIYCYARPTHEYLGFSLGVDFESRILVKTKAPLLLEKTLRSPKWRPRVVMVSGVTDCYQPCEAHFKLTRSCLEVFLKYHNPLTIISKSRLVCRDLDILKALAKENLLSVFLSVTTLDPKLAAILEPRASSPALRLETISSLARAGIPVGVMVAPIIPGLNDFEMPMILKSAAEAGASYAGYSLLRLPWGVRDLFLEWLAYHYPEKKEKVLCRIKDFREGKLTDSNFGSRFSGSGKIAAEFSQWFGCFLRKYGLTEKYKAIQQQKPDAGMDLFASL</sequence>
<dbReference type="Gene3D" id="3.80.30.30">
    <property type="match status" value="1"/>
</dbReference>
<evidence type="ECO:0000259" key="4">
    <source>
        <dbReference type="SMART" id="SM00729"/>
    </source>
</evidence>
<dbReference type="OrthoDB" id="9785699at2"/>
<dbReference type="InterPro" id="IPR007197">
    <property type="entry name" value="rSAM"/>
</dbReference>
<keyword evidence="1" id="KW-0479">Metal-binding</keyword>
<evidence type="ECO:0000313" key="8">
    <source>
        <dbReference type="Proteomes" id="UP000315925"/>
    </source>
</evidence>
<evidence type="ECO:0000313" key="5">
    <source>
        <dbReference type="EMBL" id="KIE58113.1"/>
    </source>
</evidence>
<dbReference type="InterPro" id="IPR006638">
    <property type="entry name" value="Elp3/MiaA/NifB-like_rSAM"/>
</dbReference>
<name>A0A0C1UQI6_9BACT</name>
<evidence type="ECO:0000256" key="3">
    <source>
        <dbReference type="ARBA" id="ARBA00023014"/>
    </source>
</evidence>
<dbReference type="RefSeq" id="WP_039721965.1">
    <property type="nucleotide sequence ID" value="NZ_CP037899.1"/>
</dbReference>
<dbReference type="EMBL" id="CP037899">
    <property type="protein sequence ID" value="QDQ41561.1"/>
    <property type="molecule type" value="Genomic_DNA"/>
</dbReference>
<dbReference type="Proteomes" id="UP000031594">
    <property type="component" value="Unassembled WGS sequence"/>
</dbReference>
<accession>A0A0C1UQI6</accession>
<dbReference type="GO" id="GO:0051536">
    <property type="term" value="F:iron-sulfur cluster binding"/>
    <property type="evidence" value="ECO:0007669"/>
    <property type="project" value="UniProtKB-KW"/>
</dbReference>
<protein>
    <submittedName>
        <fullName evidence="6">DNA repair photolyase</fullName>
    </submittedName>
    <submittedName>
        <fullName evidence="5">Radical SAM protein</fullName>
    </submittedName>
</protein>
<reference evidence="6" key="2">
    <citation type="journal article" date="2019" name="BMC Genomics">
        <title>Complete genome sequence analysis of the thermoacidophilic verrucomicrobial methanotroph 'Candidatus Methylacidiphilum kamchatkense' strain Kam1 and comparison with its closest relatives.</title>
        <authorList>
            <person name="Kruse T."/>
            <person name="Ratnadevi C.M."/>
            <person name="Erikstad H.A."/>
            <person name="Birkeland N.K."/>
        </authorList>
    </citation>
    <scope>NUCLEOTIDE SEQUENCE</scope>
    <source>
        <strain evidence="6">Kam1</strain>
    </source>
</reference>
<evidence type="ECO:0000313" key="6">
    <source>
        <dbReference type="EMBL" id="QDQ41561.1"/>
    </source>
</evidence>
<dbReference type="NCBIfam" id="NF033668">
    <property type="entry name" value="rSAM_PA0069"/>
    <property type="match status" value="1"/>
</dbReference>
<proteinExistence type="predicted"/>
<reference evidence="5 7" key="1">
    <citation type="submission" date="2014-08" db="EMBL/GenBank/DDBJ databases">
        <title>Methylacidiphilum kamchatkense strain Kam1 draft genome sequence.</title>
        <authorList>
            <person name="Birkeland N.-K."/>
            <person name="Erikstad H.A."/>
        </authorList>
    </citation>
    <scope>NUCLEOTIDE SEQUENCE [LARGE SCALE GENOMIC DNA]</scope>
    <source>
        <strain evidence="5 7">Kam1</strain>
    </source>
</reference>
<keyword evidence="6" id="KW-0456">Lyase</keyword>
<dbReference type="AlphaFoldDB" id="A0A0C1UQI6"/>
<organism evidence="6 8">
    <name type="scientific">Methylacidiphilum kamchatkense Kam1</name>
    <dbReference type="NCBI Taxonomy" id="1202785"/>
    <lineage>
        <taxon>Bacteria</taxon>
        <taxon>Pseudomonadati</taxon>
        <taxon>Verrucomicrobiota</taxon>
        <taxon>Methylacidiphilae</taxon>
        <taxon>Methylacidiphilales</taxon>
        <taxon>Methylacidiphilaceae</taxon>
        <taxon>Methylacidiphilum (ex Ratnadevi et al. 2023)</taxon>
    </lineage>
</organism>
<keyword evidence="3" id="KW-0411">Iron-sulfur</keyword>
<gene>
    <name evidence="5" type="ORF">A946_09445</name>
    <name evidence="6" type="ORF">kam1_307</name>
</gene>
<evidence type="ECO:0000256" key="1">
    <source>
        <dbReference type="ARBA" id="ARBA00022723"/>
    </source>
</evidence>
<dbReference type="SFLD" id="SFLDS00029">
    <property type="entry name" value="Radical_SAM"/>
    <property type="match status" value="1"/>
</dbReference>
<dbReference type="KEGG" id="mkc:kam1_307"/>
<reference evidence="8" key="3">
    <citation type="submission" date="2019-03" db="EMBL/GenBank/DDBJ databases">
        <title>Complete genome of Methylacidiphilum kamchatkense Kam1.</title>
        <authorList>
            <person name="Kruse T."/>
            <person name="Murarilal Ratnadevi C."/>
            <person name="Erikstad H.-A."/>
            <person name="Birkeland N.-K."/>
        </authorList>
    </citation>
    <scope>NUCLEOTIDE SEQUENCE [LARGE SCALE GENOMIC DNA]</scope>
    <source>
        <strain evidence="8">kam1</strain>
    </source>
</reference>
<dbReference type="SFLD" id="SFLDG01084">
    <property type="entry name" value="Uncharacterised_Radical_SAM_Su"/>
    <property type="match status" value="1"/>
</dbReference>
<dbReference type="PANTHER" id="PTHR43432:SF3">
    <property type="entry name" value="SLR0285 PROTEIN"/>
    <property type="match status" value="1"/>
</dbReference>
<dbReference type="InterPro" id="IPR040086">
    <property type="entry name" value="MJ0683-like"/>
</dbReference>
<dbReference type="PANTHER" id="PTHR43432">
    <property type="entry name" value="SLR0285 PROTEIN"/>
    <property type="match status" value="1"/>
</dbReference>
<dbReference type="Proteomes" id="UP000315925">
    <property type="component" value="Chromosome"/>
</dbReference>
<dbReference type="SMART" id="SM00729">
    <property type="entry name" value="Elp3"/>
    <property type="match status" value="1"/>
</dbReference>
<dbReference type="GO" id="GO:0046872">
    <property type="term" value="F:metal ion binding"/>
    <property type="evidence" value="ECO:0007669"/>
    <property type="project" value="UniProtKB-KW"/>
</dbReference>
<dbReference type="CDD" id="cd01335">
    <property type="entry name" value="Radical_SAM"/>
    <property type="match status" value="1"/>
</dbReference>
<keyword evidence="7" id="KW-1185">Reference proteome</keyword>
<dbReference type="Pfam" id="PF04055">
    <property type="entry name" value="Radical_SAM"/>
    <property type="match status" value="1"/>
</dbReference>
<keyword evidence="2" id="KW-0408">Iron</keyword>
<dbReference type="EMBL" id="JQNX01000007">
    <property type="protein sequence ID" value="KIE58113.1"/>
    <property type="molecule type" value="Genomic_DNA"/>
</dbReference>
<dbReference type="GO" id="GO:0016829">
    <property type="term" value="F:lyase activity"/>
    <property type="evidence" value="ECO:0007669"/>
    <property type="project" value="UniProtKB-KW"/>
</dbReference>